<gene>
    <name evidence="3" type="ORF">ACFOEB_03365</name>
</gene>
<feature type="transmembrane region" description="Helical" evidence="1">
    <location>
        <begin position="6"/>
        <end position="29"/>
    </location>
</feature>
<keyword evidence="1" id="KW-1133">Transmembrane helix</keyword>
<keyword evidence="1" id="KW-0472">Membrane</keyword>
<evidence type="ECO:0000313" key="4">
    <source>
        <dbReference type="Proteomes" id="UP001595548"/>
    </source>
</evidence>
<sequence>MNDISILVPIVAIIMVFSTPVLCLGILMFSLHKRKQLQLEIINRLIESGQPVPESLFTGAAKNTGGDPLYRRSLYLLWVGGAAFVALFFAAGLDVAALALIPIAMGAVNYKLWQDSCADQARDGD</sequence>
<protein>
    <submittedName>
        <fullName evidence="3">DUF6249 domain-containing protein</fullName>
    </submittedName>
</protein>
<evidence type="ECO:0000313" key="3">
    <source>
        <dbReference type="EMBL" id="MFC3154228.1"/>
    </source>
</evidence>
<dbReference type="Pfam" id="PF19762">
    <property type="entry name" value="DUF6249"/>
    <property type="match status" value="1"/>
</dbReference>
<proteinExistence type="predicted"/>
<evidence type="ECO:0000256" key="1">
    <source>
        <dbReference type="SAM" id="Phobius"/>
    </source>
</evidence>
<dbReference type="RefSeq" id="WP_382414375.1">
    <property type="nucleotide sequence ID" value="NZ_AP031500.1"/>
</dbReference>
<keyword evidence="4" id="KW-1185">Reference proteome</keyword>
<reference evidence="4" key="1">
    <citation type="journal article" date="2019" name="Int. J. Syst. Evol. Microbiol.">
        <title>The Global Catalogue of Microorganisms (GCM) 10K type strain sequencing project: providing services to taxonomists for standard genome sequencing and annotation.</title>
        <authorList>
            <consortium name="The Broad Institute Genomics Platform"/>
            <consortium name="The Broad Institute Genome Sequencing Center for Infectious Disease"/>
            <person name="Wu L."/>
            <person name="Ma J."/>
        </authorList>
    </citation>
    <scope>NUCLEOTIDE SEQUENCE [LARGE SCALE GENOMIC DNA]</scope>
    <source>
        <strain evidence="4">KCTC 52141</strain>
    </source>
</reference>
<evidence type="ECO:0000259" key="2">
    <source>
        <dbReference type="Pfam" id="PF19762"/>
    </source>
</evidence>
<organism evidence="3 4">
    <name type="scientific">Gilvimarinus japonicus</name>
    <dbReference type="NCBI Taxonomy" id="1796469"/>
    <lineage>
        <taxon>Bacteria</taxon>
        <taxon>Pseudomonadati</taxon>
        <taxon>Pseudomonadota</taxon>
        <taxon>Gammaproteobacteria</taxon>
        <taxon>Cellvibrionales</taxon>
        <taxon>Cellvibrionaceae</taxon>
        <taxon>Gilvimarinus</taxon>
    </lineage>
</organism>
<dbReference type="InterPro" id="IPR046216">
    <property type="entry name" value="DUF6249"/>
</dbReference>
<name>A0ABV7HND4_9GAMM</name>
<feature type="transmembrane region" description="Helical" evidence="1">
    <location>
        <begin position="75"/>
        <end position="105"/>
    </location>
</feature>
<accession>A0ABV7HND4</accession>
<comment type="caution">
    <text evidence="3">The sequence shown here is derived from an EMBL/GenBank/DDBJ whole genome shotgun (WGS) entry which is preliminary data.</text>
</comment>
<feature type="domain" description="DUF6249" evidence="2">
    <location>
        <begin position="10"/>
        <end position="107"/>
    </location>
</feature>
<dbReference type="EMBL" id="JBHRTL010000004">
    <property type="protein sequence ID" value="MFC3154228.1"/>
    <property type="molecule type" value="Genomic_DNA"/>
</dbReference>
<keyword evidence="1" id="KW-0812">Transmembrane</keyword>
<dbReference type="Proteomes" id="UP001595548">
    <property type="component" value="Unassembled WGS sequence"/>
</dbReference>